<dbReference type="EMBL" id="KI913199">
    <property type="protein sequence ID" value="ETV67323.1"/>
    <property type="molecule type" value="Genomic_DNA"/>
</dbReference>
<gene>
    <name evidence="2" type="ORF">H257_16411</name>
</gene>
<proteinExistence type="predicted"/>
<dbReference type="RefSeq" id="XP_009843138.1">
    <property type="nucleotide sequence ID" value="XM_009844836.1"/>
</dbReference>
<dbReference type="STRING" id="112090.W4FKR9"/>
<feature type="compositionally biased region" description="Polar residues" evidence="1">
    <location>
        <begin position="147"/>
        <end position="161"/>
    </location>
</feature>
<name>W4FKR9_APHAT</name>
<evidence type="ECO:0000256" key="1">
    <source>
        <dbReference type="SAM" id="MobiDB-lite"/>
    </source>
</evidence>
<evidence type="ECO:0000313" key="2">
    <source>
        <dbReference type="EMBL" id="ETV67323.1"/>
    </source>
</evidence>
<feature type="region of interest" description="Disordered" evidence="1">
    <location>
        <begin position="146"/>
        <end position="170"/>
    </location>
</feature>
<protein>
    <submittedName>
        <fullName evidence="2">Uncharacterized protein</fullName>
    </submittedName>
</protein>
<organism evidence="2">
    <name type="scientific">Aphanomyces astaci</name>
    <name type="common">Crayfish plague agent</name>
    <dbReference type="NCBI Taxonomy" id="112090"/>
    <lineage>
        <taxon>Eukaryota</taxon>
        <taxon>Sar</taxon>
        <taxon>Stramenopiles</taxon>
        <taxon>Oomycota</taxon>
        <taxon>Saprolegniomycetes</taxon>
        <taxon>Saprolegniales</taxon>
        <taxon>Verrucalvaceae</taxon>
        <taxon>Aphanomyces</taxon>
    </lineage>
</organism>
<dbReference type="VEuPathDB" id="FungiDB:H257_16411"/>
<dbReference type="PANTHER" id="PTHR31827:SF1">
    <property type="entry name" value="EMB|CAB89363.1"/>
    <property type="match status" value="1"/>
</dbReference>
<reference evidence="2" key="1">
    <citation type="submission" date="2013-12" db="EMBL/GenBank/DDBJ databases">
        <title>The Genome Sequence of Aphanomyces astaci APO3.</title>
        <authorList>
            <consortium name="The Broad Institute Genomics Platform"/>
            <person name="Russ C."/>
            <person name="Tyler B."/>
            <person name="van West P."/>
            <person name="Dieguez-Uribeondo J."/>
            <person name="Young S.K."/>
            <person name="Zeng Q."/>
            <person name="Gargeya S."/>
            <person name="Fitzgerald M."/>
            <person name="Abouelleil A."/>
            <person name="Alvarado L."/>
            <person name="Chapman S.B."/>
            <person name="Gainer-Dewar J."/>
            <person name="Goldberg J."/>
            <person name="Griggs A."/>
            <person name="Gujja S."/>
            <person name="Hansen M."/>
            <person name="Howarth C."/>
            <person name="Imamovic A."/>
            <person name="Ireland A."/>
            <person name="Larimer J."/>
            <person name="McCowan C."/>
            <person name="Murphy C."/>
            <person name="Pearson M."/>
            <person name="Poon T.W."/>
            <person name="Priest M."/>
            <person name="Roberts A."/>
            <person name="Saif S."/>
            <person name="Shea T."/>
            <person name="Sykes S."/>
            <person name="Wortman J."/>
            <person name="Nusbaum C."/>
            <person name="Birren B."/>
        </authorList>
    </citation>
    <scope>NUCLEOTIDE SEQUENCE [LARGE SCALE GENOMIC DNA]</scope>
    <source>
        <strain evidence="2">APO3</strain>
    </source>
</reference>
<dbReference type="OrthoDB" id="73726at2759"/>
<dbReference type="PANTHER" id="PTHR31827">
    <property type="entry name" value="EMB|CAB89363.1"/>
    <property type="match status" value="1"/>
</dbReference>
<sequence>MPEEPPHLPTQIPPRCYFNECIAPAVDGTTKCHFHRHRGSCAVDNCHNQVYARQLCVKHGGKRRCAMPTCTANSRVGNLCSRHTTVELKKTCSEPGCTKQPRALGRCVSHGGGKKCLAPYCTANVRLTSYCSRHAQPVSLPVGARQQLAQPRGSSWQMPQQPQTPPLNAPKMEYSIDPTTWITFDGSKEVMNAVVHWELDCLESLRVFDVIEM</sequence>
<dbReference type="GeneID" id="20818407"/>
<dbReference type="AlphaFoldDB" id="W4FKR9"/>
<accession>W4FKR9</accession>